<dbReference type="SUPFAM" id="SSF46785">
    <property type="entry name" value="Winged helix' DNA-binding domain"/>
    <property type="match status" value="1"/>
</dbReference>
<gene>
    <name evidence="9" type="ORF">H9636_11120</name>
</gene>
<dbReference type="InterPro" id="IPR036390">
    <property type="entry name" value="WH_DNA-bd_sf"/>
</dbReference>
<dbReference type="RefSeq" id="WP_191707672.1">
    <property type="nucleotide sequence ID" value="NZ_JACSQA010000015.1"/>
</dbReference>
<keyword evidence="4" id="KW-0663">Pyridoxal phosphate</keyword>
<feature type="domain" description="HTH gntR-type" evidence="8">
    <location>
        <begin position="3"/>
        <end position="71"/>
    </location>
</feature>
<dbReference type="EMBL" id="JACSQA010000015">
    <property type="protein sequence ID" value="MBD8027203.1"/>
    <property type="molecule type" value="Genomic_DNA"/>
</dbReference>
<sequence length="470" mass="52877">MKKPKYQMIIDFIKEKIAKGEWAIGSPIPSQRNLAKQFQVNRSTVITALEELMAEGLLEGKAGKETVVTNNTWTLMGAKSSTNWNENVTLGIHKPSVSMVQEINEAESNTNLIQLSKGELSPEMFPLEDMKFIVQKVSNQLTSFGYEEPKGNINLRKAISDYLMVRGIEASPSSILVVSGALQALHLISIGLLKRDSTVLLEMPSYLYSLNVFKSVGMELQGLAMDKEGLIIDSIYLTKEKGKNILYTIPTFHNPTGALMQEERREKLIAYCEREQLPVIEDDVYRDLWIDNPPPKPLKARDLYGNVLYVGSVSKTLSPGLRIGWIVGSESVINRLADLKMQSDYGSSTLSQLVAAEWLSSNFYNTHLEKVREQLRVRRKVALDALDIYLSPYATWDIPKGGLFIWVKIKPEFKVKRLIEKAFSNNILLNPGSIYAEKSGQFIRISYGYASLDEIKVGIFKLSEIIKNSL</sequence>
<dbReference type="SMART" id="SM00345">
    <property type="entry name" value="HTH_GNTR"/>
    <property type="match status" value="1"/>
</dbReference>
<dbReference type="Pfam" id="PF00392">
    <property type="entry name" value="GntR"/>
    <property type="match status" value="1"/>
</dbReference>
<evidence type="ECO:0000256" key="5">
    <source>
        <dbReference type="ARBA" id="ARBA00023015"/>
    </source>
</evidence>
<dbReference type="InterPro" id="IPR051446">
    <property type="entry name" value="HTH_trans_reg/aminotransferase"/>
</dbReference>
<dbReference type="CDD" id="cd00609">
    <property type="entry name" value="AAT_like"/>
    <property type="match status" value="1"/>
</dbReference>
<dbReference type="Gene3D" id="3.40.640.10">
    <property type="entry name" value="Type I PLP-dependent aspartate aminotransferase-like (Major domain)"/>
    <property type="match status" value="1"/>
</dbReference>
<dbReference type="Gene3D" id="3.90.1150.10">
    <property type="entry name" value="Aspartate Aminotransferase, domain 1"/>
    <property type="match status" value="1"/>
</dbReference>
<comment type="cofactor">
    <cofactor evidence="1">
        <name>pyridoxal 5'-phosphate</name>
        <dbReference type="ChEBI" id="CHEBI:597326"/>
    </cofactor>
</comment>
<comment type="similarity">
    <text evidence="2">In the C-terminal section; belongs to the class-I pyridoxal-phosphate-dependent aminotransferase family.</text>
</comment>
<keyword evidence="10" id="KW-1185">Reference proteome</keyword>
<dbReference type="Gene3D" id="1.10.10.10">
    <property type="entry name" value="Winged helix-like DNA-binding domain superfamily/Winged helix DNA-binding domain"/>
    <property type="match status" value="1"/>
</dbReference>
<keyword evidence="5" id="KW-0805">Transcription regulation</keyword>
<evidence type="ECO:0000256" key="4">
    <source>
        <dbReference type="ARBA" id="ARBA00022898"/>
    </source>
</evidence>
<protein>
    <submittedName>
        <fullName evidence="9">PLP-dependent aminotransferase family protein</fullName>
    </submittedName>
</protein>
<dbReference type="InterPro" id="IPR000524">
    <property type="entry name" value="Tscrpt_reg_HTH_GntR"/>
</dbReference>
<keyword evidence="3 9" id="KW-0032">Aminotransferase</keyword>
<evidence type="ECO:0000313" key="10">
    <source>
        <dbReference type="Proteomes" id="UP000640930"/>
    </source>
</evidence>
<name>A0ABR8XDB0_9BACL</name>
<dbReference type="SUPFAM" id="SSF53383">
    <property type="entry name" value="PLP-dependent transferases"/>
    <property type="match status" value="1"/>
</dbReference>
<keyword evidence="6" id="KW-0238">DNA-binding</keyword>
<comment type="caution">
    <text evidence="9">The sequence shown here is derived from an EMBL/GenBank/DDBJ whole genome shotgun (WGS) entry which is preliminary data.</text>
</comment>
<keyword evidence="7" id="KW-0804">Transcription</keyword>
<evidence type="ECO:0000256" key="3">
    <source>
        <dbReference type="ARBA" id="ARBA00022576"/>
    </source>
</evidence>
<evidence type="ECO:0000256" key="7">
    <source>
        <dbReference type="ARBA" id="ARBA00023163"/>
    </source>
</evidence>
<evidence type="ECO:0000256" key="2">
    <source>
        <dbReference type="ARBA" id="ARBA00005384"/>
    </source>
</evidence>
<evidence type="ECO:0000256" key="1">
    <source>
        <dbReference type="ARBA" id="ARBA00001933"/>
    </source>
</evidence>
<organism evidence="9 10">
    <name type="scientific">Ureibacillus galli</name>
    <dbReference type="NCBI Taxonomy" id="2762222"/>
    <lineage>
        <taxon>Bacteria</taxon>
        <taxon>Bacillati</taxon>
        <taxon>Bacillota</taxon>
        <taxon>Bacilli</taxon>
        <taxon>Bacillales</taxon>
        <taxon>Caryophanaceae</taxon>
        <taxon>Ureibacillus</taxon>
    </lineage>
</organism>
<accession>A0ABR8XDB0</accession>
<dbReference type="CDD" id="cd07377">
    <property type="entry name" value="WHTH_GntR"/>
    <property type="match status" value="1"/>
</dbReference>
<dbReference type="InterPro" id="IPR015421">
    <property type="entry name" value="PyrdxlP-dep_Trfase_major"/>
</dbReference>
<dbReference type="InterPro" id="IPR036388">
    <property type="entry name" value="WH-like_DNA-bd_sf"/>
</dbReference>
<evidence type="ECO:0000256" key="6">
    <source>
        <dbReference type="ARBA" id="ARBA00023125"/>
    </source>
</evidence>
<dbReference type="PANTHER" id="PTHR46577:SF2">
    <property type="entry name" value="TRANSCRIPTIONAL REGULATORY PROTEIN"/>
    <property type="match status" value="1"/>
</dbReference>
<dbReference type="PROSITE" id="PS50949">
    <property type="entry name" value="HTH_GNTR"/>
    <property type="match status" value="1"/>
</dbReference>
<dbReference type="Proteomes" id="UP000640930">
    <property type="component" value="Unassembled WGS sequence"/>
</dbReference>
<evidence type="ECO:0000259" key="8">
    <source>
        <dbReference type="PROSITE" id="PS50949"/>
    </source>
</evidence>
<dbReference type="GO" id="GO:0008483">
    <property type="term" value="F:transaminase activity"/>
    <property type="evidence" value="ECO:0007669"/>
    <property type="project" value="UniProtKB-KW"/>
</dbReference>
<dbReference type="Pfam" id="PF00155">
    <property type="entry name" value="Aminotran_1_2"/>
    <property type="match status" value="1"/>
</dbReference>
<dbReference type="InterPro" id="IPR004839">
    <property type="entry name" value="Aminotransferase_I/II_large"/>
</dbReference>
<proteinExistence type="inferred from homology"/>
<keyword evidence="3 9" id="KW-0808">Transferase</keyword>
<dbReference type="InterPro" id="IPR015422">
    <property type="entry name" value="PyrdxlP-dep_Trfase_small"/>
</dbReference>
<dbReference type="PANTHER" id="PTHR46577">
    <property type="entry name" value="HTH-TYPE TRANSCRIPTIONAL REGULATORY PROTEIN GABR"/>
    <property type="match status" value="1"/>
</dbReference>
<dbReference type="InterPro" id="IPR015424">
    <property type="entry name" value="PyrdxlP-dep_Trfase"/>
</dbReference>
<evidence type="ECO:0000313" key="9">
    <source>
        <dbReference type="EMBL" id="MBD8027203.1"/>
    </source>
</evidence>
<dbReference type="PRINTS" id="PR00035">
    <property type="entry name" value="HTHGNTR"/>
</dbReference>
<reference evidence="9 10" key="1">
    <citation type="submission" date="2020-08" db="EMBL/GenBank/DDBJ databases">
        <title>A Genomic Blueprint of the Chicken Gut Microbiome.</title>
        <authorList>
            <person name="Gilroy R."/>
            <person name="Ravi A."/>
            <person name="Getino M."/>
            <person name="Pursley I."/>
            <person name="Horton D.L."/>
            <person name="Alikhan N.-F."/>
            <person name="Baker D."/>
            <person name="Gharbi K."/>
            <person name="Hall N."/>
            <person name="Watson M."/>
            <person name="Adriaenssens E.M."/>
            <person name="Foster-Nyarko E."/>
            <person name="Jarju S."/>
            <person name="Secka A."/>
            <person name="Antonio M."/>
            <person name="Oren A."/>
            <person name="Chaudhuri R."/>
            <person name="La Ragione R.M."/>
            <person name="Hildebrand F."/>
            <person name="Pallen M.J."/>
        </authorList>
    </citation>
    <scope>NUCLEOTIDE SEQUENCE [LARGE SCALE GENOMIC DNA]</scope>
    <source>
        <strain evidence="9 10">Re31</strain>
    </source>
</reference>